<gene>
    <name evidence="3" type="primary">rpsP</name>
    <name evidence="5" type="ORF">CEE36_09345</name>
</gene>
<dbReference type="EMBL" id="NJBO01000017">
    <property type="protein sequence ID" value="TKJ40595.1"/>
    <property type="molecule type" value="Genomic_DNA"/>
</dbReference>
<evidence type="ECO:0000256" key="1">
    <source>
        <dbReference type="ARBA" id="ARBA00022980"/>
    </source>
</evidence>
<reference evidence="5 6" key="1">
    <citation type="submission" date="2017-06" db="EMBL/GenBank/DDBJ databases">
        <title>Novel microbial phyla capable of carbon fixation and sulfur reduction in deep-sea sediments.</title>
        <authorList>
            <person name="Huang J."/>
            <person name="Baker B."/>
            <person name="Wang Y."/>
        </authorList>
    </citation>
    <scope>NUCLEOTIDE SEQUENCE [LARGE SCALE GENOMIC DNA]</scope>
    <source>
        <strain evidence="5">B3_TA06</strain>
    </source>
</reference>
<dbReference type="Pfam" id="PF00886">
    <property type="entry name" value="Ribosomal_S16"/>
    <property type="match status" value="1"/>
</dbReference>
<evidence type="ECO:0000313" key="6">
    <source>
        <dbReference type="Proteomes" id="UP000317778"/>
    </source>
</evidence>
<feature type="compositionally biased region" description="Acidic residues" evidence="4">
    <location>
        <begin position="90"/>
        <end position="100"/>
    </location>
</feature>
<dbReference type="GO" id="GO:0005737">
    <property type="term" value="C:cytoplasm"/>
    <property type="evidence" value="ECO:0007669"/>
    <property type="project" value="UniProtKB-ARBA"/>
</dbReference>
<accession>A0A532V054</accession>
<feature type="compositionally biased region" description="Basic and acidic residues" evidence="4">
    <location>
        <begin position="101"/>
        <end position="111"/>
    </location>
</feature>
<comment type="similarity">
    <text evidence="3">Belongs to the bacterial ribosomal protein bS16 family.</text>
</comment>
<evidence type="ECO:0000256" key="3">
    <source>
        <dbReference type="HAMAP-Rule" id="MF_00385"/>
    </source>
</evidence>
<proteinExistence type="inferred from homology"/>
<dbReference type="AlphaFoldDB" id="A0A532V054"/>
<evidence type="ECO:0000256" key="2">
    <source>
        <dbReference type="ARBA" id="ARBA00023274"/>
    </source>
</evidence>
<name>A0A532V054_UNCT6</name>
<evidence type="ECO:0000256" key="4">
    <source>
        <dbReference type="SAM" id="MobiDB-lite"/>
    </source>
</evidence>
<dbReference type="GO" id="GO:0003735">
    <property type="term" value="F:structural constituent of ribosome"/>
    <property type="evidence" value="ECO:0007669"/>
    <property type="project" value="InterPro"/>
</dbReference>
<protein>
    <recommendedName>
        <fullName evidence="3">Small ribosomal subunit protein bS16</fullName>
    </recommendedName>
</protein>
<dbReference type="GO" id="GO:0006412">
    <property type="term" value="P:translation"/>
    <property type="evidence" value="ECO:0007669"/>
    <property type="project" value="UniProtKB-UniRule"/>
</dbReference>
<dbReference type="PANTHER" id="PTHR12919">
    <property type="entry name" value="30S RIBOSOMAL PROTEIN S16"/>
    <property type="match status" value="1"/>
</dbReference>
<dbReference type="PROSITE" id="PS00732">
    <property type="entry name" value="RIBOSOMAL_S16"/>
    <property type="match status" value="1"/>
</dbReference>
<feature type="region of interest" description="Disordered" evidence="4">
    <location>
        <begin position="77"/>
        <end position="136"/>
    </location>
</feature>
<dbReference type="PANTHER" id="PTHR12919:SF20">
    <property type="entry name" value="SMALL RIBOSOMAL SUBUNIT PROTEIN BS16M"/>
    <property type="match status" value="1"/>
</dbReference>
<dbReference type="InterPro" id="IPR000307">
    <property type="entry name" value="Ribosomal_bS16"/>
</dbReference>
<organism evidence="5 6">
    <name type="scientific">candidate division TA06 bacterium B3_TA06</name>
    <dbReference type="NCBI Taxonomy" id="2012487"/>
    <lineage>
        <taxon>Bacteria</taxon>
        <taxon>Bacteria division TA06</taxon>
    </lineage>
</organism>
<comment type="caution">
    <text evidence="5">The sequence shown here is derived from an EMBL/GenBank/DDBJ whole genome shotgun (WGS) entry which is preliminary data.</text>
</comment>
<feature type="compositionally biased region" description="Basic and acidic residues" evidence="4">
    <location>
        <begin position="118"/>
        <end position="130"/>
    </location>
</feature>
<dbReference type="NCBIfam" id="TIGR00002">
    <property type="entry name" value="S16"/>
    <property type="match status" value="1"/>
</dbReference>
<dbReference type="HAMAP" id="MF_00385">
    <property type="entry name" value="Ribosomal_bS16"/>
    <property type="match status" value="1"/>
</dbReference>
<dbReference type="InterPro" id="IPR023803">
    <property type="entry name" value="Ribosomal_bS16_dom_sf"/>
</dbReference>
<sequence>MVKIRLKRFGAKKDPHYRVVVTDVRKARDGAYIESLGNYDPRGAQAFSIEEARLDYWLDHGAKMTPRVKALLRRLRREQQAPEVSATAEETSEQPETEPAAEEKAEKKTEPLEVEETEQTKPDVADREGGSDEGTA</sequence>
<dbReference type="InterPro" id="IPR020592">
    <property type="entry name" value="Ribosomal_bS16_CS"/>
</dbReference>
<dbReference type="Proteomes" id="UP000317778">
    <property type="component" value="Unassembled WGS sequence"/>
</dbReference>
<evidence type="ECO:0000313" key="5">
    <source>
        <dbReference type="EMBL" id="TKJ40595.1"/>
    </source>
</evidence>
<dbReference type="SUPFAM" id="SSF54565">
    <property type="entry name" value="Ribosomal protein S16"/>
    <property type="match status" value="1"/>
</dbReference>
<keyword evidence="1 3" id="KW-0689">Ribosomal protein</keyword>
<keyword evidence="2 3" id="KW-0687">Ribonucleoprotein</keyword>
<dbReference type="GO" id="GO:0015935">
    <property type="term" value="C:small ribosomal subunit"/>
    <property type="evidence" value="ECO:0007669"/>
    <property type="project" value="TreeGrafter"/>
</dbReference>
<dbReference type="Gene3D" id="3.30.1320.10">
    <property type="match status" value="1"/>
</dbReference>